<evidence type="ECO:0000313" key="2">
    <source>
        <dbReference type="EMBL" id="KAJ8440105.1"/>
    </source>
</evidence>
<accession>A0A9Q1KAW2</accession>
<protein>
    <submittedName>
        <fullName evidence="2">Uncharacterized protein</fullName>
    </submittedName>
</protein>
<feature type="region of interest" description="Disordered" evidence="1">
    <location>
        <begin position="39"/>
        <end position="97"/>
    </location>
</feature>
<dbReference type="OrthoDB" id="1746852at2759"/>
<comment type="caution">
    <text evidence="2">The sequence shown here is derived from an EMBL/GenBank/DDBJ whole genome shotgun (WGS) entry which is preliminary data.</text>
</comment>
<proteinExistence type="predicted"/>
<evidence type="ECO:0000313" key="3">
    <source>
        <dbReference type="Proteomes" id="UP001153076"/>
    </source>
</evidence>
<dbReference type="Proteomes" id="UP001153076">
    <property type="component" value="Unassembled WGS sequence"/>
</dbReference>
<organism evidence="2 3">
    <name type="scientific">Carnegiea gigantea</name>
    <dbReference type="NCBI Taxonomy" id="171969"/>
    <lineage>
        <taxon>Eukaryota</taxon>
        <taxon>Viridiplantae</taxon>
        <taxon>Streptophyta</taxon>
        <taxon>Embryophyta</taxon>
        <taxon>Tracheophyta</taxon>
        <taxon>Spermatophyta</taxon>
        <taxon>Magnoliopsida</taxon>
        <taxon>eudicotyledons</taxon>
        <taxon>Gunneridae</taxon>
        <taxon>Pentapetalae</taxon>
        <taxon>Caryophyllales</taxon>
        <taxon>Cactineae</taxon>
        <taxon>Cactaceae</taxon>
        <taxon>Cactoideae</taxon>
        <taxon>Echinocereeae</taxon>
        <taxon>Carnegiea</taxon>
    </lineage>
</organism>
<evidence type="ECO:0000256" key="1">
    <source>
        <dbReference type="SAM" id="MobiDB-lite"/>
    </source>
</evidence>
<feature type="compositionally biased region" description="Basic and acidic residues" evidence="1">
    <location>
        <begin position="49"/>
        <end position="71"/>
    </location>
</feature>
<gene>
    <name evidence="2" type="ORF">Cgig2_026456</name>
</gene>
<name>A0A9Q1KAW2_9CARY</name>
<reference evidence="2" key="1">
    <citation type="submission" date="2022-04" db="EMBL/GenBank/DDBJ databases">
        <title>Carnegiea gigantea Genome sequencing and assembly v2.</title>
        <authorList>
            <person name="Copetti D."/>
            <person name="Sanderson M.J."/>
            <person name="Burquez A."/>
            <person name="Wojciechowski M.F."/>
        </authorList>
    </citation>
    <scope>NUCLEOTIDE SEQUENCE</scope>
    <source>
        <strain evidence="2">SGP5-SGP5p</strain>
        <tissue evidence="2">Aerial part</tissue>
    </source>
</reference>
<dbReference type="EMBL" id="JAKOGI010000198">
    <property type="protein sequence ID" value="KAJ8440105.1"/>
    <property type="molecule type" value="Genomic_DNA"/>
</dbReference>
<dbReference type="AlphaFoldDB" id="A0A9Q1KAW2"/>
<sequence>MTDIGIWQVSEQVKKAMEVVSSMRTLPAFDYVPAASCKSSHMHAPNRSYHRDEEERELARLDRDKQSRGENYDWSIGMDAQQSSRPTTGRPAKLTTTSTPYVTHSQRMASFEEQDGHHHVGLFEETQVSGERNRPRGTSHFGFRGKEVNPTRMIILPMRFGHKAKARNLEVDFLPTLHKVKAVIASYLLQVQFKAMMKVWASCKETSEWPENATLLASGHWWDDWLSVDSQDLHIKVTAQASSSPV</sequence>
<keyword evidence="3" id="KW-1185">Reference proteome</keyword>